<dbReference type="PANTHER" id="PTHR47396:SF1">
    <property type="entry name" value="ATP-DEPENDENT HELICASE IRC3-RELATED"/>
    <property type="match status" value="1"/>
</dbReference>
<dbReference type="SMART" id="SM00487">
    <property type="entry name" value="DEXDc"/>
    <property type="match status" value="1"/>
</dbReference>
<evidence type="ECO:0000313" key="2">
    <source>
        <dbReference type="EMBL" id="MFD3266611.1"/>
    </source>
</evidence>
<keyword evidence="2" id="KW-0378">Hydrolase</keyword>
<gene>
    <name evidence="2" type="ORF">OCL97_21945</name>
</gene>
<dbReference type="PROSITE" id="PS51192">
    <property type="entry name" value="HELICASE_ATP_BIND_1"/>
    <property type="match status" value="1"/>
</dbReference>
<dbReference type="InterPro" id="IPR050742">
    <property type="entry name" value="Helicase_Restrict-Modif_Enz"/>
</dbReference>
<dbReference type="GO" id="GO:0004386">
    <property type="term" value="F:helicase activity"/>
    <property type="evidence" value="ECO:0007669"/>
    <property type="project" value="UniProtKB-KW"/>
</dbReference>
<keyword evidence="2" id="KW-0067">ATP-binding</keyword>
<evidence type="ECO:0000313" key="3">
    <source>
        <dbReference type="Proteomes" id="UP001598130"/>
    </source>
</evidence>
<dbReference type="InterPro" id="IPR027417">
    <property type="entry name" value="P-loop_NTPase"/>
</dbReference>
<keyword evidence="2" id="KW-0547">Nucleotide-binding</keyword>
<evidence type="ECO:0000259" key="1">
    <source>
        <dbReference type="PROSITE" id="PS51192"/>
    </source>
</evidence>
<dbReference type="PANTHER" id="PTHR47396">
    <property type="entry name" value="TYPE I RESTRICTION ENZYME ECOKI R PROTEIN"/>
    <property type="match status" value="1"/>
</dbReference>
<keyword evidence="2" id="KW-0347">Helicase</keyword>
<feature type="domain" description="Helicase ATP-binding" evidence="1">
    <location>
        <begin position="18"/>
        <end position="178"/>
    </location>
</feature>
<reference evidence="2 3" key="1">
    <citation type="submission" date="2022-09" db="EMBL/GenBank/DDBJ databases">
        <title>New species of Phenylobacterium.</title>
        <authorList>
            <person name="Mieszkin S."/>
        </authorList>
    </citation>
    <scope>NUCLEOTIDE SEQUENCE [LARGE SCALE GENOMIC DNA]</scope>
    <source>
        <strain evidence="2 3">HK31-G</strain>
    </source>
</reference>
<dbReference type="Gene3D" id="3.40.50.300">
    <property type="entry name" value="P-loop containing nucleotide triphosphate hydrolases"/>
    <property type="match status" value="2"/>
</dbReference>
<accession>A0ABW6CXV3</accession>
<dbReference type="SUPFAM" id="SSF52540">
    <property type="entry name" value="P-loop containing nucleoside triphosphate hydrolases"/>
    <property type="match status" value="1"/>
</dbReference>
<dbReference type="CDD" id="cd18785">
    <property type="entry name" value="SF2_C"/>
    <property type="match status" value="1"/>
</dbReference>
<protein>
    <submittedName>
        <fullName evidence="2">DEAD/DEAH box helicase family protein</fullName>
    </submittedName>
</protein>
<comment type="caution">
    <text evidence="2">The sequence shown here is derived from an EMBL/GenBank/DDBJ whole genome shotgun (WGS) entry which is preliminary data.</text>
</comment>
<proteinExistence type="predicted"/>
<dbReference type="InterPro" id="IPR014001">
    <property type="entry name" value="Helicase_ATP-bd"/>
</dbReference>
<organism evidence="2 3">
    <name type="scientific">Phenylobacterium ferrooxidans</name>
    <dbReference type="NCBI Taxonomy" id="2982689"/>
    <lineage>
        <taxon>Bacteria</taxon>
        <taxon>Pseudomonadati</taxon>
        <taxon>Pseudomonadota</taxon>
        <taxon>Alphaproteobacteria</taxon>
        <taxon>Caulobacterales</taxon>
        <taxon>Caulobacteraceae</taxon>
        <taxon>Phenylobacterium</taxon>
    </lineage>
</organism>
<dbReference type="Proteomes" id="UP001598130">
    <property type="component" value="Unassembled WGS sequence"/>
</dbReference>
<dbReference type="RefSeq" id="WP_377371845.1">
    <property type="nucleotide sequence ID" value="NZ_JAOTJD010000071.1"/>
</dbReference>
<sequence>MQFRGVWRDYQARVLAEMDDHLVNGRLHIVAAPGAGKTILGLEIIRRLGRRTVVFAPTVAIRDQWAERVGSMFLDAPPSAEDLSHHLTAPRALTLVTYQALDAFRRSDDIDSLVQDLNAAGPITLVLDEAHHLRREWWTSIKQLAASLADVRIVALTATPPYDASFAEWTRYESLCGPIDLEVGIPELVRNGDLCPHQDHVILSAPTTDALTLLDERRRAIWGLQRDLWSDEDLLDEIERHPWLRRPEDHVEAILEAPEMLSSALVLLVAAGRRPPPAALKLLGVSGRDLPNPSLLWLERFLDGVAGGHAGPFRLTDGRLKVLRDQLHRLGLIEGGRVRLRETRPIFQMMASNLAKLESVAEIARAEHGTLGSGLRMVVLSDHIRSSELPADAQAEFRPSKLGVIPIFEHLRRTGPAPDVMGVLTGTLVIIPRAALSRLCELAADQGIDRAAVRSFDLSACPGHVRVELSGVGGARLVRLVTTLFTSGSIQILVGTQSLLGEGWDAPALNSLVLASNTASFMLSNQMRGRAIRVEADNPAKVANIWHLATLEPPAKGVVAEVVDLVNWGHLRDEAPAGLSDGALLSRRFRAFEGISNGASTLIESGIGRLGLDFTQDLGLANDRAFAAAADRQDTARRWSESLGAGGGRARVRETAAPNYAPQRLAWSDTLRALVWSALSAGAFAISDVVQDLDGTEAAGALGMLVASAAALASLPGLAKAARLAWRNGSVEGSLEQVGMVVLLALVRAGLASEADGRDGRFEVKASLDGRRDIVLRGVSRSTERQVMQAIAEVLGPVQNARYILMRHSRLGWRTRTDYHPLPSALGARKDWAEGFAALWSARVGSSRLVYTRTPEGRRVLLRARAKSLAAGFQRSVDRRSAWL</sequence>
<dbReference type="EMBL" id="JAOTJD010000071">
    <property type="protein sequence ID" value="MFD3266611.1"/>
    <property type="molecule type" value="Genomic_DNA"/>
</dbReference>
<keyword evidence="3" id="KW-1185">Reference proteome</keyword>
<dbReference type="InterPro" id="IPR006935">
    <property type="entry name" value="Helicase/UvrB_N"/>
</dbReference>
<name>A0ABW6CXV3_9CAUL</name>
<dbReference type="Pfam" id="PF04851">
    <property type="entry name" value="ResIII"/>
    <property type="match status" value="1"/>
</dbReference>